<proteinExistence type="predicted"/>
<keyword evidence="3" id="KW-0732">Signal</keyword>
<name>A0A672L7A1_SINGR</name>
<dbReference type="Gene3D" id="3.30.70.340">
    <property type="entry name" value="Metallocarboxypeptidase-like"/>
    <property type="match status" value="1"/>
</dbReference>
<dbReference type="GO" id="GO:0046872">
    <property type="term" value="F:metal ion binding"/>
    <property type="evidence" value="ECO:0007669"/>
    <property type="project" value="UniProtKB-KW"/>
</dbReference>
<dbReference type="Pfam" id="PF02244">
    <property type="entry name" value="Propep_M14"/>
    <property type="match status" value="1"/>
</dbReference>
<dbReference type="InterPro" id="IPR003146">
    <property type="entry name" value="M14A_act_pep"/>
</dbReference>
<reference evidence="5" key="1">
    <citation type="submission" date="2025-08" db="UniProtKB">
        <authorList>
            <consortium name="Ensembl"/>
        </authorList>
    </citation>
    <scope>IDENTIFICATION</scope>
</reference>
<dbReference type="OMA" id="QNDMEHE"/>
<feature type="domain" description="Carboxypeptidase activation peptide" evidence="4">
    <location>
        <begin position="26"/>
        <end position="87"/>
    </location>
</feature>
<feature type="signal peptide" evidence="3">
    <location>
        <begin position="1"/>
        <end position="15"/>
    </location>
</feature>
<keyword evidence="1" id="KW-0479">Metal-binding</keyword>
<evidence type="ECO:0000256" key="2">
    <source>
        <dbReference type="ARBA" id="ARBA00022833"/>
    </source>
</evidence>
<protein>
    <submittedName>
        <fullName evidence="5">Carboxypeptidase B-like</fullName>
    </submittedName>
</protein>
<dbReference type="Proteomes" id="UP000472262">
    <property type="component" value="Unassembled WGS sequence"/>
</dbReference>
<dbReference type="InterPro" id="IPR036990">
    <property type="entry name" value="M14A-like_propep"/>
</dbReference>
<evidence type="ECO:0000313" key="6">
    <source>
        <dbReference type="Proteomes" id="UP000472262"/>
    </source>
</evidence>
<dbReference type="Ensembl" id="ENSSGRT00000020716.1">
    <property type="protein sequence ID" value="ENSSGRP00000019190.1"/>
    <property type="gene ID" value="ENSSGRG00000011582.1"/>
</dbReference>
<keyword evidence="6" id="KW-1185">Reference proteome</keyword>
<evidence type="ECO:0000256" key="1">
    <source>
        <dbReference type="ARBA" id="ARBA00022723"/>
    </source>
</evidence>
<sequence length="98" mass="10841">MKVLLLLGLVAVALCEPTKFVGDKVLRLTPGSEEDVTIIREIGHRIKVDFWKPDSPDLVTIGMNVDLHVPAAQLDMVFTILQQSEFEMNTVQRAGALP</sequence>
<evidence type="ECO:0000256" key="3">
    <source>
        <dbReference type="SAM" id="SignalP"/>
    </source>
</evidence>
<dbReference type="InParanoid" id="A0A672L7A1"/>
<evidence type="ECO:0000259" key="4">
    <source>
        <dbReference type="Pfam" id="PF02244"/>
    </source>
</evidence>
<evidence type="ECO:0000313" key="5">
    <source>
        <dbReference type="Ensembl" id="ENSSGRP00000019190.1"/>
    </source>
</evidence>
<organism evidence="5 6">
    <name type="scientific">Sinocyclocheilus grahami</name>
    <name type="common">Dianchi golden-line fish</name>
    <name type="synonym">Barbus grahami</name>
    <dbReference type="NCBI Taxonomy" id="75366"/>
    <lineage>
        <taxon>Eukaryota</taxon>
        <taxon>Metazoa</taxon>
        <taxon>Chordata</taxon>
        <taxon>Craniata</taxon>
        <taxon>Vertebrata</taxon>
        <taxon>Euteleostomi</taxon>
        <taxon>Actinopterygii</taxon>
        <taxon>Neopterygii</taxon>
        <taxon>Teleostei</taxon>
        <taxon>Ostariophysi</taxon>
        <taxon>Cypriniformes</taxon>
        <taxon>Cyprinidae</taxon>
        <taxon>Cyprininae</taxon>
        <taxon>Sinocyclocheilus</taxon>
    </lineage>
</organism>
<feature type="chain" id="PRO_5025348621" evidence="3">
    <location>
        <begin position="16"/>
        <end position="98"/>
    </location>
</feature>
<keyword evidence="2" id="KW-0862">Zinc</keyword>
<dbReference type="AlphaFoldDB" id="A0A672L7A1"/>
<accession>A0A672L7A1</accession>
<reference evidence="5" key="2">
    <citation type="submission" date="2025-09" db="UniProtKB">
        <authorList>
            <consortium name="Ensembl"/>
        </authorList>
    </citation>
    <scope>IDENTIFICATION</scope>
</reference>
<dbReference type="SUPFAM" id="SSF54897">
    <property type="entry name" value="Protease propeptides/inhibitors"/>
    <property type="match status" value="1"/>
</dbReference>
<gene>
    <name evidence="5" type="primary">LOC107576087</name>
</gene>